<dbReference type="Proteomes" id="UP001432322">
    <property type="component" value="Unassembled WGS sequence"/>
</dbReference>
<dbReference type="InterPro" id="IPR007311">
    <property type="entry name" value="ST7"/>
</dbReference>
<gene>
    <name evidence="8" type="ORF">PFISCL1PPCAC_16215</name>
</gene>
<name>A0AAV5VZU7_9BILA</name>
<dbReference type="CDD" id="cd11557">
    <property type="entry name" value="ST7"/>
    <property type="match status" value="1"/>
</dbReference>
<organism evidence="8 9">
    <name type="scientific">Pristionchus fissidentatus</name>
    <dbReference type="NCBI Taxonomy" id="1538716"/>
    <lineage>
        <taxon>Eukaryota</taxon>
        <taxon>Metazoa</taxon>
        <taxon>Ecdysozoa</taxon>
        <taxon>Nematoda</taxon>
        <taxon>Chromadorea</taxon>
        <taxon>Rhabditida</taxon>
        <taxon>Rhabditina</taxon>
        <taxon>Diplogasteromorpha</taxon>
        <taxon>Diplogasteroidea</taxon>
        <taxon>Neodiplogasteridae</taxon>
        <taxon>Pristionchus</taxon>
    </lineage>
</organism>
<feature type="non-terminal residue" evidence="8">
    <location>
        <position position="1"/>
    </location>
</feature>
<keyword evidence="9" id="KW-1185">Reference proteome</keyword>
<proteinExistence type="inferred from homology"/>
<evidence type="ECO:0000256" key="1">
    <source>
        <dbReference type="ARBA" id="ARBA00004141"/>
    </source>
</evidence>
<evidence type="ECO:0000256" key="3">
    <source>
        <dbReference type="ARBA" id="ARBA00022692"/>
    </source>
</evidence>
<feature type="transmembrane region" description="Helical" evidence="7">
    <location>
        <begin position="483"/>
        <end position="506"/>
    </location>
</feature>
<evidence type="ECO:0000256" key="7">
    <source>
        <dbReference type="SAM" id="Phobius"/>
    </source>
</evidence>
<comment type="similarity">
    <text evidence="2">Belongs to the ST7 family.</text>
</comment>
<keyword evidence="3 7" id="KW-0812">Transmembrane</keyword>
<feature type="transmembrane region" description="Helical" evidence="7">
    <location>
        <begin position="27"/>
        <end position="47"/>
    </location>
</feature>
<reference evidence="8" key="1">
    <citation type="submission" date="2023-10" db="EMBL/GenBank/DDBJ databases">
        <title>Genome assembly of Pristionchus species.</title>
        <authorList>
            <person name="Yoshida K."/>
            <person name="Sommer R.J."/>
        </authorList>
    </citation>
    <scope>NUCLEOTIDE SEQUENCE</scope>
    <source>
        <strain evidence="8">RS5133</strain>
    </source>
</reference>
<dbReference type="EMBL" id="BTSY01000004">
    <property type="protein sequence ID" value="GMT24918.1"/>
    <property type="molecule type" value="Genomic_DNA"/>
</dbReference>
<dbReference type="PANTHER" id="PTHR12745:SF6">
    <property type="entry name" value="PROTEIN ST7 HOMOLOG"/>
    <property type="match status" value="1"/>
</dbReference>
<dbReference type="Pfam" id="PF04184">
    <property type="entry name" value="ST7"/>
    <property type="match status" value="1"/>
</dbReference>
<comment type="subcellular location">
    <subcellularLocation>
        <location evidence="1">Membrane</location>
        <topology evidence="1">Multi-pass membrane protein</topology>
    </subcellularLocation>
</comment>
<comment type="caution">
    <text evidence="8">The sequence shown here is derived from an EMBL/GenBank/DDBJ whole genome shotgun (WGS) entry which is preliminary data.</text>
</comment>
<dbReference type="InterPro" id="IPR011990">
    <property type="entry name" value="TPR-like_helical_dom_sf"/>
</dbReference>
<dbReference type="PANTHER" id="PTHR12745">
    <property type="entry name" value="SUPPRESSION OF TUMORIGENICITY 7"/>
    <property type="match status" value="1"/>
</dbReference>
<dbReference type="GO" id="GO:0016020">
    <property type="term" value="C:membrane"/>
    <property type="evidence" value="ECO:0007669"/>
    <property type="project" value="UniProtKB-SubCell"/>
</dbReference>
<dbReference type="AlphaFoldDB" id="A0AAV5VZU7"/>
<protein>
    <recommendedName>
        <fullName evidence="6">Protein ST7 homolog</fullName>
    </recommendedName>
</protein>
<evidence type="ECO:0000256" key="6">
    <source>
        <dbReference type="ARBA" id="ARBA00040270"/>
    </source>
</evidence>
<evidence type="ECO:0000313" key="8">
    <source>
        <dbReference type="EMBL" id="GMT24918.1"/>
    </source>
</evidence>
<keyword evidence="5 7" id="KW-0472">Membrane</keyword>
<evidence type="ECO:0000256" key="2">
    <source>
        <dbReference type="ARBA" id="ARBA00009751"/>
    </source>
</evidence>
<evidence type="ECO:0000256" key="5">
    <source>
        <dbReference type="ARBA" id="ARBA00023136"/>
    </source>
</evidence>
<dbReference type="Gene3D" id="1.25.40.10">
    <property type="entry name" value="Tetratricopeptide repeat domain"/>
    <property type="match status" value="1"/>
</dbReference>
<keyword evidence="4 7" id="KW-1133">Transmembrane helix</keyword>
<evidence type="ECO:0000313" key="9">
    <source>
        <dbReference type="Proteomes" id="UP001432322"/>
    </source>
</evidence>
<accession>A0AAV5VZU7</accession>
<feature type="transmembrane region" description="Helical" evidence="7">
    <location>
        <begin position="67"/>
        <end position="90"/>
    </location>
</feature>
<evidence type="ECO:0000256" key="4">
    <source>
        <dbReference type="ARBA" id="ARBA00022989"/>
    </source>
</evidence>
<sequence length="558" mass="64299">FVDFDLLVEGRSMIRSFFRGAVTTCNYLWVLWILLLIAVAFVLRGPLRLTEPFEQAGNFLSNLTPKFYVALTGTSSFISGIILVFEWWYFKGGDDDMDSEDEDSTEEVEVEPPPRPIREQRECKVWRNPYALFRGPEYFRYKKKIAQDPLTFYDMNLTSQDHQAFFCVDDETDKEDLKIMNAAWRERETDVRIAYATEALEKNENCAMAMVLLAEEQSETIVDCENMLRKALRSAEIQYKKPPSSNQSYHDGSAEFYRQGTNVMSYIRRRMAMCARKQGRLREAIKIFKETLKELTVQQVYGVQENLIECYLELCSYADVQSLLVRYDGYDFREPRSACLVYTSALLKARAVADKFAMEYSARRGLSCAELNAVEAIMRAFEYNPHVPQYLLEMKSMILPPEHYLRRGDSEAICYAFNHLQHWKRIDGALHLLQCTWKGAFPTVSRSPNMNQYTQYSNAIELADRELLPTWHTQSIFPKKETFVWPVIQCIFCLALSITAIIVNYYPATSQEFAQAAVTYFSAGTVSLTNGLAAWVPENIVELLASKSRSDSAAVENF</sequence>